<dbReference type="Proteomes" id="UP000606003">
    <property type="component" value="Unassembled WGS sequence"/>
</dbReference>
<organism evidence="1 2">
    <name type="scientific">Hymenobacter armeniacus</name>
    <dbReference type="NCBI Taxonomy" id="2771358"/>
    <lineage>
        <taxon>Bacteria</taxon>
        <taxon>Pseudomonadati</taxon>
        <taxon>Bacteroidota</taxon>
        <taxon>Cytophagia</taxon>
        <taxon>Cytophagales</taxon>
        <taxon>Hymenobacteraceae</taxon>
        <taxon>Hymenobacter</taxon>
    </lineage>
</organism>
<reference evidence="1 2" key="1">
    <citation type="submission" date="2020-09" db="EMBL/GenBank/DDBJ databases">
        <authorList>
            <person name="Kim M.K."/>
        </authorList>
    </citation>
    <scope>NUCLEOTIDE SEQUENCE [LARGE SCALE GENOMIC DNA]</scope>
    <source>
        <strain evidence="1 2">BT189</strain>
    </source>
</reference>
<accession>A0ABR8JX68</accession>
<sequence>METNLMGRRVFARTDVYPAGQVVCEITPTEVRHYRGGHVQVRARYTRTPAGFRLAEAHGLGAVRLPGDSVDVAIDSLTRTRLVIRQAIPSSDSTTLTSTITYARRAHVPAPEQ</sequence>
<dbReference type="RefSeq" id="WP_190925534.1">
    <property type="nucleotide sequence ID" value="NZ_JACXAC010000004.1"/>
</dbReference>
<evidence type="ECO:0000313" key="1">
    <source>
        <dbReference type="EMBL" id="MBD2723175.1"/>
    </source>
</evidence>
<evidence type="ECO:0000313" key="2">
    <source>
        <dbReference type="Proteomes" id="UP000606003"/>
    </source>
</evidence>
<keyword evidence="2" id="KW-1185">Reference proteome</keyword>
<comment type="caution">
    <text evidence="1">The sequence shown here is derived from an EMBL/GenBank/DDBJ whole genome shotgun (WGS) entry which is preliminary data.</text>
</comment>
<dbReference type="EMBL" id="JACXAC010000004">
    <property type="protein sequence ID" value="MBD2723175.1"/>
    <property type="molecule type" value="Genomic_DNA"/>
</dbReference>
<gene>
    <name evidence="1" type="ORF">IC234_13660</name>
</gene>
<protein>
    <submittedName>
        <fullName evidence="1">Uncharacterized protein</fullName>
    </submittedName>
</protein>
<proteinExistence type="predicted"/>
<name>A0ABR8JX68_9BACT</name>